<dbReference type="Proteomes" id="UP000293347">
    <property type="component" value="Unassembled WGS sequence"/>
</dbReference>
<dbReference type="PANTHER" id="PTHR37489">
    <property type="entry name" value="DUF3500 DOMAIN-CONTAINING PROTEIN"/>
    <property type="match status" value="1"/>
</dbReference>
<dbReference type="PANTHER" id="PTHR37489:SF1">
    <property type="entry name" value="DUF3500 DOMAIN-CONTAINING PROTEIN"/>
    <property type="match status" value="1"/>
</dbReference>
<name>A0A4R0NAT1_9SPHI</name>
<dbReference type="Pfam" id="PF12006">
    <property type="entry name" value="DUF3500"/>
    <property type="match status" value="1"/>
</dbReference>
<dbReference type="EMBL" id="SJSL01000009">
    <property type="protein sequence ID" value="TCC97350.1"/>
    <property type="molecule type" value="Genomic_DNA"/>
</dbReference>
<gene>
    <name evidence="1" type="ORF">EZ437_19880</name>
</gene>
<evidence type="ECO:0000313" key="2">
    <source>
        <dbReference type="Proteomes" id="UP000293347"/>
    </source>
</evidence>
<dbReference type="OrthoDB" id="581140at2"/>
<reference evidence="1 2" key="1">
    <citation type="submission" date="2019-02" db="EMBL/GenBank/DDBJ databases">
        <title>Pedobacter sp. RP-1-14 sp. nov., isolated from Arctic soil.</title>
        <authorList>
            <person name="Dahal R.H."/>
        </authorList>
    </citation>
    <scope>NUCLEOTIDE SEQUENCE [LARGE SCALE GENOMIC DNA]</scope>
    <source>
        <strain evidence="1 2">RP-1-14</strain>
    </source>
</reference>
<protein>
    <submittedName>
        <fullName evidence="1">DUF3500 domain-containing protein</fullName>
    </submittedName>
</protein>
<keyword evidence="2" id="KW-1185">Reference proteome</keyword>
<sequence length="339" mass="36900">MKCFFIGCFLFLCVSKPGRAEIYGHNYGPVDKIVNAATAFISSLDPAQRSAVVLEYNKANAGKWTNLPCGLQCRQGILFASLNVVQLDLAKKVIGAALGKLPDRGTDQAMQILAADGVLGANRQGYSSGNYIIAFLGKPDLKGTWQLQLGGHHLAVNLTFNDGKLAGASPLFMGLEPKSWEADGKTYSPLKDNHAQLVAILASLTDEQKALARLDKGYDDVSVGPGKDGQFPAAKAGLRIGSLSSKQKAMVLEAIRTWANIADETSVKSLMAAYSKDINDTYIAYYGDINLVHVKDYVRIDGPGVWIEFACQPGVIWPKEIHYHTVYRDHIRDYGGNFR</sequence>
<dbReference type="RefSeq" id="WP_131597849.1">
    <property type="nucleotide sequence ID" value="NZ_SJSL01000009.1"/>
</dbReference>
<dbReference type="InterPro" id="IPR021889">
    <property type="entry name" value="DUF3500"/>
</dbReference>
<accession>A0A4R0NAT1</accession>
<dbReference type="AlphaFoldDB" id="A0A4R0NAT1"/>
<proteinExistence type="predicted"/>
<evidence type="ECO:0000313" key="1">
    <source>
        <dbReference type="EMBL" id="TCC97350.1"/>
    </source>
</evidence>
<comment type="caution">
    <text evidence="1">The sequence shown here is derived from an EMBL/GenBank/DDBJ whole genome shotgun (WGS) entry which is preliminary data.</text>
</comment>
<organism evidence="1 2">
    <name type="scientific">Pedobacter psychroterrae</name>
    <dbReference type="NCBI Taxonomy" id="2530453"/>
    <lineage>
        <taxon>Bacteria</taxon>
        <taxon>Pseudomonadati</taxon>
        <taxon>Bacteroidota</taxon>
        <taxon>Sphingobacteriia</taxon>
        <taxon>Sphingobacteriales</taxon>
        <taxon>Sphingobacteriaceae</taxon>
        <taxon>Pedobacter</taxon>
    </lineage>
</organism>